<reference evidence="2" key="1">
    <citation type="submission" date="2018-04" db="EMBL/GenBank/DDBJ databases">
        <title>Transcriptome of Schizaphis graminum biotype I.</title>
        <authorList>
            <person name="Scully E.D."/>
            <person name="Geib S.M."/>
            <person name="Palmer N.A."/>
            <person name="Koch K."/>
            <person name="Bradshaw J."/>
            <person name="Heng-Moss T."/>
            <person name="Sarath G."/>
        </authorList>
    </citation>
    <scope>NUCLEOTIDE SEQUENCE</scope>
</reference>
<dbReference type="EMBL" id="GGMR01018299">
    <property type="protein sequence ID" value="MBY30918.1"/>
    <property type="molecule type" value="Transcribed_RNA"/>
</dbReference>
<dbReference type="AlphaFoldDB" id="A0A2S2PNP1"/>
<protein>
    <submittedName>
        <fullName evidence="2">Uncharacterized protein</fullName>
    </submittedName>
</protein>
<keyword evidence="1" id="KW-1133">Transmembrane helix</keyword>
<name>A0A2S2PNP1_SCHGA</name>
<evidence type="ECO:0000313" key="2">
    <source>
        <dbReference type="EMBL" id="MBY30918.1"/>
    </source>
</evidence>
<keyword evidence="1" id="KW-0812">Transmembrane</keyword>
<organism evidence="2">
    <name type="scientific">Schizaphis graminum</name>
    <name type="common">Green bug aphid</name>
    <dbReference type="NCBI Taxonomy" id="13262"/>
    <lineage>
        <taxon>Eukaryota</taxon>
        <taxon>Metazoa</taxon>
        <taxon>Ecdysozoa</taxon>
        <taxon>Arthropoda</taxon>
        <taxon>Hexapoda</taxon>
        <taxon>Insecta</taxon>
        <taxon>Pterygota</taxon>
        <taxon>Neoptera</taxon>
        <taxon>Paraneoptera</taxon>
        <taxon>Hemiptera</taxon>
        <taxon>Sternorrhyncha</taxon>
        <taxon>Aphidomorpha</taxon>
        <taxon>Aphidoidea</taxon>
        <taxon>Aphididae</taxon>
        <taxon>Aphidini</taxon>
        <taxon>Schizaphis</taxon>
    </lineage>
</organism>
<sequence>MKRAPATVLLTTAVHHGVPDRGRRIADEHDTRPNACFGVRDLADQRWSTRIDLNSPTGLLSPKYQQAPHQRCRRRTDEFYFHFVYIIVVLLYCLSILTYSRIVSCVLILK</sequence>
<accession>A0A2S2PNP1</accession>
<proteinExistence type="predicted"/>
<gene>
    <name evidence="2" type="ORF">g.29901</name>
</gene>
<feature type="transmembrane region" description="Helical" evidence="1">
    <location>
        <begin position="79"/>
        <end position="99"/>
    </location>
</feature>
<keyword evidence="1" id="KW-0472">Membrane</keyword>
<evidence type="ECO:0000256" key="1">
    <source>
        <dbReference type="SAM" id="Phobius"/>
    </source>
</evidence>